<dbReference type="PANTHER" id="PTHR30574:SF1">
    <property type="entry name" value="SULPHUR TRANSPORT DOMAIN-CONTAINING PROTEIN"/>
    <property type="match status" value="1"/>
</dbReference>
<feature type="transmembrane region" description="Helical" evidence="9">
    <location>
        <begin position="94"/>
        <end position="111"/>
    </location>
</feature>
<evidence type="ECO:0000256" key="6">
    <source>
        <dbReference type="ARBA" id="ARBA00022989"/>
    </source>
</evidence>
<evidence type="ECO:0000256" key="7">
    <source>
        <dbReference type="ARBA" id="ARBA00023136"/>
    </source>
</evidence>
<keyword evidence="5 9" id="KW-0812">Transmembrane</keyword>
<dbReference type="EMBL" id="CAADFE010000024">
    <property type="protein sequence ID" value="VFJ70658.1"/>
    <property type="molecule type" value="Genomic_DNA"/>
</dbReference>
<feature type="transmembrane region" description="Helical" evidence="9">
    <location>
        <begin position="353"/>
        <end position="372"/>
    </location>
</feature>
<evidence type="ECO:0000256" key="9">
    <source>
        <dbReference type="SAM" id="Phobius"/>
    </source>
</evidence>
<evidence type="ECO:0000256" key="8">
    <source>
        <dbReference type="ARBA" id="ARBA00035655"/>
    </source>
</evidence>
<feature type="transmembrane region" description="Helical" evidence="9">
    <location>
        <begin position="12"/>
        <end position="30"/>
    </location>
</feature>
<evidence type="ECO:0000256" key="5">
    <source>
        <dbReference type="ARBA" id="ARBA00022692"/>
    </source>
</evidence>
<name>A0A450TRH0_9GAMM</name>
<keyword evidence="2" id="KW-0813">Transport</keyword>
<dbReference type="AlphaFoldDB" id="A0A450TRH0"/>
<evidence type="ECO:0000256" key="2">
    <source>
        <dbReference type="ARBA" id="ARBA00022448"/>
    </source>
</evidence>
<feature type="transmembrane region" description="Helical" evidence="9">
    <location>
        <begin position="290"/>
        <end position="309"/>
    </location>
</feature>
<evidence type="ECO:0000313" key="10">
    <source>
        <dbReference type="EMBL" id="VFJ70658.1"/>
    </source>
</evidence>
<feature type="transmembrane region" description="Helical" evidence="9">
    <location>
        <begin position="131"/>
        <end position="152"/>
    </location>
</feature>
<protein>
    <submittedName>
        <fullName evidence="10">Sulphur transport</fullName>
    </submittedName>
</protein>
<dbReference type="InterPro" id="IPR007272">
    <property type="entry name" value="Sulf_transp_TsuA/YedE"/>
</dbReference>
<proteinExistence type="inferred from homology"/>
<comment type="subcellular location">
    <subcellularLocation>
        <location evidence="1">Cell inner membrane</location>
        <topology evidence="1">Multi-pass membrane protein</topology>
    </subcellularLocation>
</comment>
<sequence>MIKKLWTRQWPFWLGGLLVGLAEIIFYYKYDMFIVVTTGFAQMYAVSEEYLFGIDWVARLYEPGIHWVIIGAVLGARLVAMAEGESRAWVRYQWPMLLLSFVGGFLFSFGTRIAGGCTTHHFIGGLPSMSIASWVVLLSGVPFAFAAFQFAMKIRMGGYFRHQETMDIACRYHGHPDQPQPGYDPSYRAWRNPLHIFLTLFLLVFLLLPLYFALFSHEISGAVSDIGWDNVVWMMLTGLLLGFGIAKCGFGTECSVMAPESVFTKPGYFLRGGVSLATYRMFRGMLPLQGFMVAIVVFNLFIMASWMTGYGSVPNAAGDQGLYWGHILGGPLLAIGAVFMIGCEVRTYARLGLGYATALAALPGFYLGYLPYTLFNERIDAVVFGEGLTDFITLAEWGSYTVGGAEEIWAVGYSLFLIAILVFSFGYGRRYLRTNTMALLKKNTDELVFDANDIDPRFRRGAIAVTGIKDIESDYRRALR</sequence>
<feature type="transmembrane region" description="Helical" evidence="9">
    <location>
        <begin position="232"/>
        <end position="250"/>
    </location>
</feature>
<evidence type="ECO:0000256" key="4">
    <source>
        <dbReference type="ARBA" id="ARBA00022519"/>
    </source>
</evidence>
<organism evidence="10">
    <name type="scientific">Candidatus Kentrum sp. FW</name>
    <dbReference type="NCBI Taxonomy" id="2126338"/>
    <lineage>
        <taxon>Bacteria</taxon>
        <taxon>Pseudomonadati</taxon>
        <taxon>Pseudomonadota</taxon>
        <taxon>Gammaproteobacteria</taxon>
        <taxon>Candidatus Kentrum</taxon>
    </lineage>
</organism>
<dbReference type="PANTHER" id="PTHR30574">
    <property type="entry name" value="INNER MEMBRANE PROTEIN YEDE"/>
    <property type="match status" value="1"/>
</dbReference>
<evidence type="ECO:0000256" key="1">
    <source>
        <dbReference type="ARBA" id="ARBA00004429"/>
    </source>
</evidence>
<keyword evidence="3" id="KW-1003">Cell membrane</keyword>
<feature type="transmembrane region" description="Helical" evidence="9">
    <location>
        <begin position="194"/>
        <end position="212"/>
    </location>
</feature>
<comment type="similarity">
    <text evidence="8">Belongs to the TsuA/YedE (TC 9.B.102) family.</text>
</comment>
<dbReference type="Pfam" id="PF04143">
    <property type="entry name" value="Sulf_transp"/>
    <property type="match status" value="1"/>
</dbReference>
<dbReference type="GO" id="GO:0005886">
    <property type="term" value="C:plasma membrane"/>
    <property type="evidence" value="ECO:0007669"/>
    <property type="project" value="UniProtKB-SubCell"/>
</dbReference>
<gene>
    <name evidence="10" type="ORF">BECKFW1821C_GA0114237_102422</name>
</gene>
<reference evidence="10" key="1">
    <citation type="submission" date="2019-02" db="EMBL/GenBank/DDBJ databases">
        <authorList>
            <person name="Gruber-Vodicka R. H."/>
            <person name="Seah K. B. B."/>
        </authorList>
    </citation>
    <scope>NUCLEOTIDE SEQUENCE</scope>
    <source>
        <strain evidence="10">BECK_BZ131</strain>
    </source>
</reference>
<keyword evidence="4" id="KW-0997">Cell inner membrane</keyword>
<feature type="transmembrane region" description="Helical" evidence="9">
    <location>
        <begin position="64"/>
        <end position="82"/>
    </location>
</feature>
<feature type="transmembrane region" description="Helical" evidence="9">
    <location>
        <begin position="408"/>
        <end position="427"/>
    </location>
</feature>
<feature type="transmembrane region" description="Helical" evidence="9">
    <location>
        <begin position="321"/>
        <end position="341"/>
    </location>
</feature>
<keyword evidence="7 9" id="KW-0472">Membrane</keyword>
<keyword evidence="6 9" id="KW-1133">Transmembrane helix</keyword>
<accession>A0A450TRH0</accession>
<evidence type="ECO:0000256" key="3">
    <source>
        <dbReference type="ARBA" id="ARBA00022475"/>
    </source>
</evidence>